<evidence type="ECO:0000313" key="3">
    <source>
        <dbReference type="EMBL" id="KAJ1193494.1"/>
    </source>
</evidence>
<feature type="region of interest" description="Disordered" evidence="2">
    <location>
        <begin position="101"/>
        <end position="197"/>
    </location>
</feature>
<evidence type="ECO:0000313" key="4">
    <source>
        <dbReference type="Proteomes" id="UP001066276"/>
    </source>
</evidence>
<protein>
    <submittedName>
        <fullName evidence="3">Uncharacterized protein</fullName>
    </submittedName>
</protein>
<dbReference type="Proteomes" id="UP001066276">
    <property type="component" value="Chromosome 2_2"/>
</dbReference>
<comment type="caution">
    <text evidence="3">The sequence shown here is derived from an EMBL/GenBank/DDBJ whole genome shotgun (WGS) entry which is preliminary data.</text>
</comment>
<gene>
    <name evidence="3" type="ORF">NDU88_002791</name>
</gene>
<feature type="coiled-coil region" evidence="1">
    <location>
        <begin position="5"/>
        <end position="52"/>
    </location>
</feature>
<name>A0AAV7UZV0_PLEWA</name>
<feature type="compositionally biased region" description="Basic residues" evidence="2">
    <location>
        <begin position="168"/>
        <end position="178"/>
    </location>
</feature>
<keyword evidence="1" id="KW-0175">Coiled coil</keyword>
<sequence>MVLGVETALEEIKKLMKEIAEIKKEILDNKALVNAKEALNRLERNVRDFDTKTQAFKLDKLAKDINQYDKRVTYPYLMDDYYKQESRGRFFSKNQGGYRQYTTFSESSGGSGGDSDNEQPSMSTTPHDSDVYSIDMSSGPFLGQTQWTPSRAGVRPWNRGFPRDRGWGRGKYRGRRQARFQQEEHGEIQTRREHYRW</sequence>
<organism evidence="3 4">
    <name type="scientific">Pleurodeles waltl</name>
    <name type="common">Iberian ribbed newt</name>
    <dbReference type="NCBI Taxonomy" id="8319"/>
    <lineage>
        <taxon>Eukaryota</taxon>
        <taxon>Metazoa</taxon>
        <taxon>Chordata</taxon>
        <taxon>Craniata</taxon>
        <taxon>Vertebrata</taxon>
        <taxon>Euteleostomi</taxon>
        <taxon>Amphibia</taxon>
        <taxon>Batrachia</taxon>
        <taxon>Caudata</taxon>
        <taxon>Salamandroidea</taxon>
        <taxon>Salamandridae</taxon>
        <taxon>Pleurodelinae</taxon>
        <taxon>Pleurodeles</taxon>
    </lineage>
</organism>
<keyword evidence="4" id="KW-1185">Reference proteome</keyword>
<proteinExistence type="predicted"/>
<dbReference type="EMBL" id="JANPWB010000004">
    <property type="protein sequence ID" value="KAJ1193494.1"/>
    <property type="molecule type" value="Genomic_DNA"/>
</dbReference>
<evidence type="ECO:0000256" key="2">
    <source>
        <dbReference type="SAM" id="MobiDB-lite"/>
    </source>
</evidence>
<reference evidence="3" key="1">
    <citation type="journal article" date="2022" name="bioRxiv">
        <title>Sequencing and chromosome-scale assembly of the giantPleurodeles waltlgenome.</title>
        <authorList>
            <person name="Brown T."/>
            <person name="Elewa A."/>
            <person name="Iarovenko S."/>
            <person name="Subramanian E."/>
            <person name="Araus A.J."/>
            <person name="Petzold A."/>
            <person name="Susuki M."/>
            <person name="Suzuki K.-i.T."/>
            <person name="Hayashi T."/>
            <person name="Toyoda A."/>
            <person name="Oliveira C."/>
            <person name="Osipova E."/>
            <person name="Leigh N.D."/>
            <person name="Simon A."/>
            <person name="Yun M.H."/>
        </authorList>
    </citation>
    <scope>NUCLEOTIDE SEQUENCE</scope>
    <source>
        <strain evidence="3">20211129_DDA</strain>
        <tissue evidence="3">Liver</tissue>
    </source>
</reference>
<accession>A0AAV7UZV0</accession>
<dbReference type="AlphaFoldDB" id="A0AAV7UZV0"/>
<feature type="compositionally biased region" description="Basic and acidic residues" evidence="2">
    <location>
        <begin position="181"/>
        <end position="197"/>
    </location>
</feature>
<evidence type="ECO:0000256" key="1">
    <source>
        <dbReference type="SAM" id="Coils"/>
    </source>
</evidence>